<dbReference type="InterPro" id="IPR006037">
    <property type="entry name" value="RCK_C"/>
</dbReference>
<keyword evidence="2" id="KW-0407">Ion channel</keyword>
<sequence>MQKTGISIFGYHRTAVEVAGYLRSRDYRITIIDDNEDNLARARYAGFETARLDYRDDAELKKIGLGKDTELVFSLFPDDAENVFLVISVRALAPDVRIFTIAHGEQAIPKLIAAGANKVVETHEIAGHRITDILERPVITEILDKTLFGQADLSMAEVPVTAGSSLCGVMAKDIQLGSHYNLVLVGIVDREMHEYFIYSTEAWQRSLEEGDVLVIIGADDEIARARQELCDT</sequence>
<dbReference type="Gene3D" id="3.40.50.720">
    <property type="entry name" value="NAD(P)-binding Rossmann-like Domain"/>
    <property type="match status" value="1"/>
</dbReference>
<dbReference type="AlphaFoldDB" id="A0A4R1H9P7"/>
<dbReference type="Pfam" id="PF02080">
    <property type="entry name" value="TrkA_C"/>
    <property type="match status" value="1"/>
</dbReference>
<dbReference type="InterPro" id="IPR036291">
    <property type="entry name" value="NAD(P)-bd_dom_sf"/>
</dbReference>
<name>A0A4R1H9P7_9GAMM</name>
<dbReference type="GO" id="GO:0008324">
    <property type="term" value="F:monoatomic cation transmembrane transporter activity"/>
    <property type="evidence" value="ECO:0007669"/>
    <property type="project" value="InterPro"/>
</dbReference>
<keyword evidence="3" id="KW-1185">Reference proteome</keyword>
<organism evidence="2 3">
    <name type="scientific">Thiogranum longum</name>
    <dbReference type="NCBI Taxonomy" id="1537524"/>
    <lineage>
        <taxon>Bacteria</taxon>
        <taxon>Pseudomonadati</taxon>
        <taxon>Pseudomonadota</taxon>
        <taxon>Gammaproteobacteria</taxon>
        <taxon>Chromatiales</taxon>
        <taxon>Ectothiorhodospiraceae</taxon>
        <taxon>Thiogranum</taxon>
    </lineage>
</organism>
<dbReference type="GO" id="GO:0006813">
    <property type="term" value="P:potassium ion transport"/>
    <property type="evidence" value="ECO:0007669"/>
    <property type="project" value="InterPro"/>
</dbReference>
<protein>
    <submittedName>
        <fullName evidence="2">Voltage-gated potassium channel</fullName>
    </submittedName>
</protein>
<dbReference type="PANTHER" id="PTHR43833:SF9">
    <property type="entry name" value="POTASSIUM CHANNEL PROTEIN YUGO-RELATED"/>
    <property type="match status" value="1"/>
</dbReference>
<dbReference type="SUPFAM" id="SSF116726">
    <property type="entry name" value="TrkA C-terminal domain-like"/>
    <property type="match status" value="1"/>
</dbReference>
<dbReference type="InterPro" id="IPR050721">
    <property type="entry name" value="Trk_Ktr_HKT_K-transport"/>
</dbReference>
<dbReference type="Proteomes" id="UP000295707">
    <property type="component" value="Unassembled WGS sequence"/>
</dbReference>
<dbReference type="InterPro" id="IPR036721">
    <property type="entry name" value="RCK_C_sf"/>
</dbReference>
<comment type="caution">
    <text evidence="2">The sequence shown here is derived from an EMBL/GenBank/DDBJ whole genome shotgun (WGS) entry which is preliminary data.</text>
</comment>
<accession>A0A4R1H9P7</accession>
<gene>
    <name evidence="2" type="ORF">DFR30_1906</name>
</gene>
<evidence type="ECO:0000313" key="3">
    <source>
        <dbReference type="Proteomes" id="UP000295707"/>
    </source>
</evidence>
<dbReference type="EMBL" id="SMFX01000001">
    <property type="protein sequence ID" value="TCK18627.1"/>
    <property type="molecule type" value="Genomic_DNA"/>
</dbReference>
<dbReference type="OrthoDB" id="5565451at2"/>
<dbReference type="Gene3D" id="3.30.70.1450">
    <property type="entry name" value="Regulator of K+ conductance, C-terminal domain"/>
    <property type="match status" value="1"/>
</dbReference>
<evidence type="ECO:0000313" key="2">
    <source>
        <dbReference type="EMBL" id="TCK18627.1"/>
    </source>
</evidence>
<dbReference type="SUPFAM" id="SSF51735">
    <property type="entry name" value="NAD(P)-binding Rossmann-fold domains"/>
    <property type="match status" value="1"/>
</dbReference>
<keyword evidence="2" id="KW-0406">Ion transport</keyword>
<dbReference type="Pfam" id="PF02254">
    <property type="entry name" value="TrkA_N"/>
    <property type="match status" value="1"/>
</dbReference>
<proteinExistence type="predicted"/>
<dbReference type="PROSITE" id="PS51202">
    <property type="entry name" value="RCK_C"/>
    <property type="match status" value="1"/>
</dbReference>
<dbReference type="PANTHER" id="PTHR43833">
    <property type="entry name" value="POTASSIUM CHANNEL PROTEIN 2-RELATED-RELATED"/>
    <property type="match status" value="1"/>
</dbReference>
<evidence type="ECO:0000259" key="1">
    <source>
        <dbReference type="PROSITE" id="PS51202"/>
    </source>
</evidence>
<feature type="domain" description="RCK C-terminal" evidence="1">
    <location>
        <begin position="143"/>
        <end position="231"/>
    </location>
</feature>
<dbReference type="InterPro" id="IPR003148">
    <property type="entry name" value="RCK_N"/>
</dbReference>
<keyword evidence="2" id="KW-0813">Transport</keyword>
<reference evidence="2 3" key="1">
    <citation type="submission" date="2019-03" db="EMBL/GenBank/DDBJ databases">
        <title>Genomic Encyclopedia of Type Strains, Phase IV (KMG-IV): sequencing the most valuable type-strain genomes for metagenomic binning, comparative biology and taxonomic classification.</title>
        <authorList>
            <person name="Goeker M."/>
        </authorList>
    </citation>
    <scope>NUCLEOTIDE SEQUENCE [LARGE SCALE GENOMIC DNA]</scope>
    <source>
        <strain evidence="2 3">DSM 19610</strain>
    </source>
</reference>
<dbReference type="RefSeq" id="WP_132972598.1">
    <property type="nucleotide sequence ID" value="NZ_SMFX01000001.1"/>
</dbReference>